<evidence type="ECO:0000256" key="5">
    <source>
        <dbReference type="SAM" id="MobiDB-lite"/>
    </source>
</evidence>
<dbReference type="PANTHER" id="PTHR45969:SF69">
    <property type="entry name" value="FINGER DOMAIN PROTEIN, PUTATIVE (AFU_ORTHOLOGUE AFUA_3G12190)-RELATED"/>
    <property type="match status" value="1"/>
</dbReference>
<dbReference type="GO" id="GO:0008270">
    <property type="term" value="F:zinc ion binding"/>
    <property type="evidence" value="ECO:0007669"/>
    <property type="project" value="UniProtKB-KW"/>
</dbReference>
<dbReference type="PROSITE" id="PS50089">
    <property type="entry name" value="ZF_RING_2"/>
    <property type="match status" value="1"/>
</dbReference>
<dbReference type="EMBL" id="JABANO010016179">
    <property type="protein sequence ID" value="KAF4735604.1"/>
    <property type="molecule type" value="Genomic_DNA"/>
</dbReference>
<evidence type="ECO:0000256" key="3">
    <source>
        <dbReference type="ARBA" id="ARBA00022833"/>
    </source>
</evidence>
<protein>
    <recommendedName>
        <fullName evidence="7">RING-type domain-containing protein</fullName>
    </recommendedName>
</protein>
<dbReference type="GO" id="GO:0061630">
    <property type="term" value="F:ubiquitin protein ligase activity"/>
    <property type="evidence" value="ECO:0007669"/>
    <property type="project" value="TreeGrafter"/>
</dbReference>
<feature type="region of interest" description="Disordered" evidence="5">
    <location>
        <begin position="310"/>
        <end position="329"/>
    </location>
</feature>
<keyword evidence="6" id="KW-1133">Transmembrane helix</keyword>
<keyword evidence="6" id="KW-0812">Transmembrane</keyword>
<keyword evidence="9" id="KW-1185">Reference proteome</keyword>
<organism evidence="8 9">
    <name type="scientific">Perkinsus olseni</name>
    <name type="common">Perkinsus atlanticus</name>
    <dbReference type="NCBI Taxonomy" id="32597"/>
    <lineage>
        <taxon>Eukaryota</taxon>
        <taxon>Sar</taxon>
        <taxon>Alveolata</taxon>
        <taxon>Perkinsozoa</taxon>
        <taxon>Perkinsea</taxon>
        <taxon>Perkinsida</taxon>
        <taxon>Perkinsidae</taxon>
        <taxon>Perkinsus</taxon>
    </lineage>
</organism>
<sequence>MVPLESTAYALVITDIRFFADIYPLPCTAISPLCGSPSFSVSRRRAAGSDYAVAFLLVYPAVAVSPSGVTPLVAHHPMIVKEFETPLGVAFIVVRNDCFIPPFTSTALHVTLCSLQEMGDIKQLPSNFMSFRLSRIHPAFQRRYLGMWLGWIVACPCAAVGIVMSAPGQGYVFLVYVILCGVVPPLLIMQYAHNVKAREERRQLETLNRRPSRSKVDVDDKEIAALHREWDEWLKEKCEDIHGSDLTGDEEPCAICLVDYTSDDEVVRLPCRHEYHTDCIRLMFDSFPRNGTLYHRCPLCRVEIGRLEQASSESPHDSVDVSPPSPVSS</sequence>
<evidence type="ECO:0000256" key="1">
    <source>
        <dbReference type="ARBA" id="ARBA00022723"/>
    </source>
</evidence>
<keyword evidence="2 4" id="KW-0863">Zinc-finger</keyword>
<name>A0A7J6SRM7_PEROL</name>
<dbReference type="SUPFAM" id="SSF57850">
    <property type="entry name" value="RING/U-box"/>
    <property type="match status" value="1"/>
</dbReference>
<keyword evidence="6" id="KW-0472">Membrane</keyword>
<dbReference type="InterPro" id="IPR013083">
    <property type="entry name" value="Znf_RING/FYVE/PHD"/>
</dbReference>
<reference evidence="8 9" key="1">
    <citation type="submission" date="2020-04" db="EMBL/GenBank/DDBJ databases">
        <title>Perkinsus olseni comparative genomics.</title>
        <authorList>
            <person name="Bogema D.R."/>
        </authorList>
    </citation>
    <scope>NUCLEOTIDE SEQUENCE [LARGE SCALE GENOMIC DNA]</scope>
    <source>
        <strain evidence="8 9">ATCC PRA-207</strain>
    </source>
</reference>
<evidence type="ECO:0000256" key="4">
    <source>
        <dbReference type="PROSITE-ProRule" id="PRU00175"/>
    </source>
</evidence>
<evidence type="ECO:0000313" key="8">
    <source>
        <dbReference type="EMBL" id="KAF4735604.1"/>
    </source>
</evidence>
<dbReference type="InterPro" id="IPR001841">
    <property type="entry name" value="Znf_RING"/>
</dbReference>
<evidence type="ECO:0000256" key="6">
    <source>
        <dbReference type="SAM" id="Phobius"/>
    </source>
</evidence>
<dbReference type="PANTHER" id="PTHR45969">
    <property type="entry name" value="RING ZINC FINGER PROTEIN-RELATED"/>
    <property type="match status" value="1"/>
</dbReference>
<evidence type="ECO:0000313" key="9">
    <source>
        <dbReference type="Proteomes" id="UP000553632"/>
    </source>
</evidence>
<accession>A0A7J6SRM7</accession>
<feature type="domain" description="RING-type" evidence="7">
    <location>
        <begin position="253"/>
        <end position="301"/>
    </location>
</feature>
<evidence type="ECO:0000256" key="2">
    <source>
        <dbReference type="ARBA" id="ARBA00022771"/>
    </source>
</evidence>
<evidence type="ECO:0000259" key="7">
    <source>
        <dbReference type="PROSITE" id="PS50089"/>
    </source>
</evidence>
<dbReference type="Pfam" id="PF13639">
    <property type="entry name" value="zf-RING_2"/>
    <property type="match status" value="1"/>
</dbReference>
<proteinExistence type="predicted"/>
<feature type="transmembrane region" description="Helical" evidence="6">
    <location>
        <begin position="170"/>
        <end position="192"/>
    </location>
</feature>
<dbReference type="SMART" id="SM00184">
    <property type="entry name" value="RING"/>
    <property type="match status" value="1"/>
</dbReference>
<comment type="caution">
    <text evidence="8">The sequence shown here is derived from an EMBL/GenBank/DDBJ whole genome shotgun (WGS) entry which is preliminary data.</text>
</comment>
<keyword evidence="1" id="KW-0479">Metal-binding</keyword>
<dbReference type="Gene3D" id="3.30.40.10">
    <property type="entry name" value="Zinc/RING finger domain, C3HC4 (zinc finger)"/>
    <property type="match status" value="1"/>
</dbReference>
<gene>
    <name evidence="8" type="ORF">FOZ63_028862</name>
</gene>
<dbReference type="GO" id="GO:0016567">
    <property type="term" value="P:protein ubiquitination"/>
    <property type="evidence" value="ECO:0007669"/>
    <property type="project" value="TreeGrafter"/>
</dbReference>
<feature type="transmembrane region" description="Helical" evidence="6">
    <location>
        <begin position="144"/>
        <end position="164"/>
    </location>
</feature>
<dbReference type="AlphaFoldDB" id="A0A7J6SRM7"/>
<dbReference type="Proteomes" id="UP000553632">
    <property type="component" value="Unassembled WGS sequence"/>
</dbReference>
<keyword evidence="3" id="KW-0862">Zinc</keyword>